<name>A0A922MHW8_SPOEX</name>
<feature type="region of interest" description="Disordered" evidence="1">
    <location>
        <begin position="1"/>
        <end position="76"/>
    </location>
</feature>
<feature type="compositionally biased region" description="Basic and acidic residues" evidence="1">
    <location>
        <begin position="337"/>
        <end position="349"/>
    </location>
</feature>
<evidence type="ECO:0000313" key="2">
    <source>
        <dbReference type="EMBL" id="KAH9637049.1"/>
    </source>
</evidence>
<dbReference type="EMBL" id="JACEFF010000451">
    <property type="protein sequence ID" value="KAH9637049.1"/>
    <property type="molecule type" value="Genomic_DNA"/>
</dbReference>
<dbReference type="AlphaFoldDB" id="A0A922MHW8"/>
<feature type="compositionally biased region" description="Basic and acidic residues" evidence="1">
    <location>
        <begin position="1"/>
        <end position="11"/>
    </location>
</feature>
<evidence type="ECO:0000313" key="3">
    <source>
        <dbReference type="Proteomes" id="UP000814243"/>
    </source>
</evidence>
<feature type="compositionally biased region" description="Basic residues" evidence="1">
    <location>
        <begin position="64"/>
        <end position="76"/>
    </location>
</feature>
<feature type="compositionally biased region" description="Basic residues" evidence="1">
    <location>
        <begin position="738"/>
        <end position="766"/>
    </location>
</feature>
<dbReference type="Proteomes" id="UP000814243">
    <property type="component" value="Unassembled WGS sequence"/>
</dbReference>
<feature type="region of interest" description="Disordered" evidence="1">
    <location>
        <begin position="737"/>
        <end position="766"/>
    </location>
</feature>
<accession>A0A922MHW8</accession>
<feature type="compositionally biased region" description="Polar residues" evidence="1">
    <location>
        <begin position="350"/>
        <end position="363"/>
    </location>
</feature>
<evidence type="ECO:0000256" key="1">
    <source>
        <dbReference type="SAM" id="MobiDB-lite"/>
    </source>
</evidence>
<comment type="caution">
    <text evidence="2">The sequence shown here is derived from an EMBL/GenBank/DDBJ whole genome shotgun (WGS) entry which is preliminary data.</text>
</comment>
<feature type="region of interest" description="Disordered" evidence="1">
    <location>
        <begin position="337"/>
        <end position="363"/>
    </location>
</feature>
<proteinExistence type="predicted"/>
<gene>
    <name evidence="2" type="ORF">HF086_013865</name>
</gene>
<feature type="compositionally biased region" description="Polar residues" evidence="1">
    <location>
        <begin position="509"/>
        <end position="520"/>
    </location>
</feature>
<reference evidence="2" key="1">
    <citation type="journal article" date="2021" name="G3 (Bethesda)">
        <title>Genome and transcriptome analysis of the beet armyworm Spodoptera exigua reveals targets for pest control. .</title>
        <authorList>
            <person name="Simon S."/>
            <person name="Breeschoten T."/>
            <person name="Jansen H.J."/>
            <person name="Dirks R.P."/>
            <person name="Schranz M.E."/>
            <person name="Ros V.I.D."/>
        </authorList>
    </citation>
    <scope>NUCLEOTIDE SEQUENCE</scope>
    <source>
        <strain evidence="2">TB_SE_WUR_2020</strain>
    </source>
</reference>
<feature type="compositionally biased region" description="Basic residues" evidence="1">
    <location>
        <begin position="489"/>
        <end position="498"/>
    </location>
</feature>
<organism evidence="2 3">
    <name type="scientific">Spodoptera exigua</name>
    <name type="common">Beet armyworm</name>
    <name type="synonym">Noctua fulgens</name>
    <dbReference type="NCBI Taxonomy" id="7107"/>
    <lineage>
        <taxon>Eukaryota</taxon>
        <taxon>Metazoa</taxon>
        <taxon>Ecdysozoa</taxon>
        <taxon>Arthropoda</taxon>
        <taxon>Hexapoda</taxon>
        <taxon>Insecta</taxon>
        <taxon>Pterygota</taxon>
        <taxon>Neoptera</taxon>
        <taxon>Endopterygota</taxon>
        <taxon>Lepidoptera</taxon>
        <taxon>Glossata</taxon>
        <taxon>Ditrysia</taxon>
        <taxon>Noctuoidea</taxon>
        <taxon>Noctuidae</taxon>
        <taxon>Amphipyrinae</taxon>
        <taxon>Spodoptera</taxon>
    </lineage>
</organism>
<sequence>MKDIIQQTRKESVKKKTTSNRGSKSSPDVVPKRRRSLSDGGDKSEPSHPVLRKQRSLELGARPPQHRPPRASKWTKVKRAFLTSASASVPSSPNRHSAFFTDAVVKMPKTRSEENSDSSGAASATATHITMSQEAFASFIASIQQTQNEFCQQLIQEVRSSTPHNSSEAQASLVFGGNGNFAKCTSRYGGRADESLDNFLDAVLTYKDCVNVSDVNALRGFSMLLEGPAAVWWQGVKQSTSTWSEAITRIKCAFGEHDPPHRLYRKLFTLIHRDDENTDLFIAKVRAILAKFPSNDLSEKVQLDMTYGLLNKRIRKRVTRECVNSFDELLHKSRQVEDSVKEMHNKHTESNATSSSSPQDIPTVANVSSIKGRASSLESSAGASGDGAVAKSKKPFCSYCKRLGHAKDTCEKLKRASDKCNKSVNKEKSESELKCYGCGAANVIKSKCKNCSPQGQSSFYSLNISSHDGILSTSANSETAVSRAFARSRGCRHHRRRGSTAGAVPTPVAAQQSSSLVNPSMPVTTQGNPALAAEDFCNNNVCNLSNTNVNLNNCLSYDNTVNISECCFNNEQCFDYKNSVNVNISSSSFYDCNNDNSSENFNNCTPYRRPVLNINILGFCGTALVDTAAKTCIAGHTLYALLLRLGHQLLPSTQIVRRKECADKTKTPAEVFEVGDKVLLKSHVLSNAAKNITAKFVPKKDGPYVIVKRVSPTAYIVAGIDNPENVLGKYHVSDLTRFHNRKSSPPRPVMPKRQRGRPRKHVCPVC</sequence>
<feature type="region of interest" description="Disordered" evidence="1">
    <location>
        <begin position="488"/>
        <end position="520"/>
    </location>
</feature>
<feature type="compositionally biased region" description="Basic and acidic residues" evidence="1">
    <location>
        <begin position="36"/>
        <end position="46"/>
    </location>
</feature>
<protein>
    <submittedName>
        <fullName evidence="2">Uncharacterized protein</fullName>
    </submittedName>
</protein>